<dbReference type="Pfam" id="PF07664">
    <property type="entry name" value="FeoB_C"/>
    <property type="match status" value="1"/>
</dbReference>
<feature type="transmembrane region" description="Helical" evidence="17">
    <location>
        <begin position="458"/>
        <end position="478"/>
    </location>
</feature>
<evidence type="ECO:0000256" key="7">
    <source>
        <dbReference type="ARBA" id="ARBA00022692"/>
    </source>
</evidence>
<sequence length="715" mass="79174">MDIKIALAGNPNCGKTTLFNELTGSSQYVGNWPGVTVEKKEGRLKGHDNVIIQDLPGIYSLSPYTLEETVTRKYLINEKPDVILNIIDGTNLERNLYLTTQLIEVGLPVVIAINMMDLVNKNGDTINLQKLSAEIGAPVYPISALEGKGCLDVAEAAVKVAENHQVFKAPELPHVFRGSVEHALAHIEESISDKVDKNTLRWFAIKLFERDEQVLEDLKLPVSLTDHLEEHIKDCEAEMDDDAESIITNQRYEYIGSIIDACITKNRPKHALTLSDKIDQVVTNRFLGLPIFFIIMTLMYYISITTVGGWMTDWTNDVFFGEIVTDAAKNMLESIAAPEWLSGLVVDGIIGGVGTVLGFVPQILLIFFFMSLLEDSGYMARVAFIMDRIFRQFGLSGKSFIPVLIGMGCGVPAIMAARTIEEERDRRMTILLATFIPCGAKAEIIGMITAVFFPNSVFMAPGMYFLGLAIIVLAGIALKKTSWFAGEPAPFVMELPAYHMPSIKGVLIHMWERARGFIIKAGMIIFPICVLLWFMQTYNFSFEMVEEVEESMLGVVGNSISWIFAPIGLGDWRATVASIAAFLAKEDAVGVLAMLAGAAEDAEEAQVMESLSKLMPPMAAFSYMILNLFDPPCLVAMATCYREMGSRKWGLFAIAFQAILGYSLAFVFYNLGSWYIGNVPFGPMQGIALFLVLVALYFILRPARPYVKPQENVHA</sequence>
<comment type="function">
    <text evidence="1 17">Probable transporter of a GTP-driven Fe(2+) uptake system.</text>
</comment>
<feature type="binding site" evidence="15">
    <location>
        <begin position="9"/>
        <end position="16"/>
    </location>
    <ligand>
        <name>GTP</name>
        <dbReference type="ChEBI" id="CHEBI:37565"/>
        <label>1</label>
    </ligand>
</feature>
<evidence type="ECO:0000256" key="12">
    <source>
        <dbReference type="ARBA" id="ARBA00023134"/>
    </source>
</evidence>
<keyword evidence="16" id="KW-0460">Magnesium</keyword>
<feature type="transmembrane region" description="Helical" evidence="17">
    <location>
        <begin position="618"/>
        <end position="637"/>
    </location>
</feature>
<keyword evidence="10 17" id="KW-0408">Iron</keyword>
<feature type="binding site" evidence="15">
    <location>
        <begin position="54"/>
        <end position="57"/>
    </location>
    <ligand>
        <name>GTP</name>
        <dbReference type="ChEBI" id="CHEBI:37565"/>
        <label>1</label>
    </ligand>
</feature>
<feature type="binding site" evidence="16">
    <location>
        <position position="20"/>
    </location>
    <ligand>
        <name>Mg(2+)</name>
        <dbReference type="ChEBI" id="CHEBI:18420"/>
        <label>2</label>
    </ligand>
</feature>
<protein>
    <recommendedName>
        <fullName evidence="14 17">Ferrous iron transport protein B</fullName>
    </recommendedName>
</protein>
<keyword evidence="7 17" id="KW-0812">Transmembrane</keyword>
<evidence type="ECO:0000256" key="8">
    <source>
        <dbReference type="ARBA" id="ARBA00022741"/>
    </source>
</evidence>
<evidence type="ECO:0000256" key="4">
    <source>
        <dbReference type="ARBA" id="ARBA00022475"/>
    </source>
</evidence>
<dbReference type="InterPro" id="IPR041069">
    <property type="entry name" value="FeoB_Cyto"/>
</dbReference>
<evidence type="ECO:0000259" key="18">
    <source>
        <dbReference type="PROSITE" id="PS51711"/>
    </source>
</evidence>
<dbReference type="InterPro" id="IPR050860">
    <property type="entry name" value="FeoB_GTPase"/>
</dbReference>
<feature type="domain" description="FeoB-type G" evidence="18">
    <location>
        <begin position="2"/>
        <end position="163"/>
    </location>
</feature>
<dbReference type="InterPro" id="IPR027417">
    <property type="entry name" value="P-loop_NTPase"/>
</dbReference>
<dbReference type="InterPro" id="IPR003373">
    <property type="entry name" value="Fe2_transport_prot-B"/>
</dbReference>
<keyword evidence="4" id="KW-1003">Cell membrane</keyword>
<dbReference type="InterPro" id="IPR011640">
    <property type="entry name" value="Fe2_transport_prot_B_C"/>
</dbReference>
<dbReference type="Gene3D" id="3.40.50.300">
    <property type="entry name" value="P-loop containing nucleotide triphosphate hydrolases"/>
    <property type="match status" value="1"/>
</dbReference>
<dbReference type="Gene3D" id="1.10.287.1770">
    <property type="match status" value="1"/>
</dbReference>
<dbReference type="PANTHER" id="PTHR43185">
    <property type="entry name" value="FERROUS IRON TRANSPORT PROTEIN B"/>
    <property type="match status" value="1"/>
</dbReference>
<dbReference type="PROSITE" id="PS51711">
    <property type="entry name" value="G_FEOB"/>
    <property type="match status" value="1"/>
</dbReference>
<keyword evidence="11" id="KW-0406">Ion transport</keyword>
<dbReference type="PANTHER" id="PTHR43185:SF1">
    <property type="entry name" value="FE(2+) TRANSPORTER FEOB"/>
    <property type="match status" value="1"/>
</dbReference>
<feature type="binding site" evidence="16">
    <location>
        <position position="24"/>
    </location>
    <ligand>
        <name>Mg(2+)</name>
        <dbReference type="ChEBI" id="CHEBI:18420"/>
        <label>2</label>
    </ligand>
</feature>
<feature type="transmembrane region" description="Helical" evidence="17">
    <location>
        <begin position="649"/>
        <end position="669"/>
    </location>
</feature>
<comment type="subcellular location">
    <subcellularLocation>
        <location evidence="2">Cell inner membrane</location>
        <topology evidence="2">Multi-pass membrane protein</topology>
    </subcellularLocation>
    <subcellularLocation>
        <location evidence="17">Cell membrane</location>
        <topology evidence="17">Multi-pass membrane protein</topology>
    </subcellularLocation>
</comment>
<dbReference type="RefSeq" id="WP_093730160.1">
    <property type="nucleotide sequence ID" value="NZ_FMYW01000006.1"/>
</dbReference>
<keyword evidence="20" id="KW-1185">Reference proteome</keyword>
<evidence type="ECO:0000256" key="3">
    <source>
        <dbReference type="ARBA" id="ARBA00022448"/>
    </source>
</evidence>
<evidence type="ECO:0000256" key="15">
    <source>
        <dbReference type="PIRSR" id="PIRSR603373-1"/>
    </source>
</evidence>
<feature type="transmembrane region" description="Helical" evidence="17">
    <location>
        <begin position="429"/>
        <end position="452"/>
    </location>
</feature>
<proteinExistence type="inferred from homology"/>
<evidence type="ECO:0000256" key="17">
    <source>
        <dbReference type="RuleBase" id="RU362098"/>
    </source>
</evidence>
<evidence type="ECO:0000256" key="16">
    <source>
        <dbReference type="PIRSR" id="PIRSR603373-2"/>
    </source>
</evidence>
<dbReference type="Pfam" id="PF02421">
    <property type="entry name" value="FeoB_N"/>
    <property type="match status" value="1"/>
</dbReference>
<dbReference type="EMBL" id="FMYW01000006">
    <property type="protein sequence ID" value="SDC38720.1"/>
    <property type="molecule type" value="Genomic_DNA"/>
</dbReference>
<dbReference type="Proteomes" id="UP000198943">
    <property type="component" value="Unassembled WGS sequence"/>
</dbReference>
<dbReference type="Pfam" id="PF17910">
    <property type="entry name" value="FeoB_Cyto"/>
    <property type="match status" value="1"/>
</dbReference>
<dbReference type="GO" id="GO:0046872">
    <property type="term" value="F:metal ion binding"/>
    <property type="evidence" value="ECO:0007669"/>
    <property type="project" value="UniProtKB-KW"/>
</dbReference>
<feature type="binding site" evidence="15">
    <location>
        <begin position="34"/>
        <end position="38"/>
    </location>
    <ligand>
        <name>GTP</name>
        <dbReference type="ChEBI" id="CHEBI:37565"/>
        <label>1</label>
    </ligand>
</feature>
<dbReference type="GO" id="GO:0015093">
    <property type="term" value="F:ferrous iron transmembrane transporter activity"/>
    <property type="evidence" value="ECO:0007669"/>
    <property type="project" value="UniProtKB-UniRule"/>
</dbReference>
<evidence type="ECO:0000256" key="10">
    <source>
        <dbReference type="ARBA" id="ARBA00023004"/>
    </source>
</evidence>
<evidence type="ECO:0000256" key="13">
    <source>
        <dbReference type="ARBA" id="ARBA00023136"/>
    </source>
</evidence>
<evidence type="ECO:0000256" key="14">
    <source>
        <dbReference type="NCBIfam" id="TIGR00437"/>
    </source>
</evidence>
<dbReference type="CDD" id="cd01879">
    <property type="entry name" value="FeoB"/>
    <property type="match status" value="1"/>
</dbReference>
<evidence type="ECO:0000256" key="5">
    <source>
        <dbReference type="ARBA" id="ARBA00022496"/>
    </source>
</evidence>
<feature type="transmembrane region" description="Helical" evidence="17">
    <location>
        <begin position="517"/>
        <end position="535"/>
    </location>
</feature>
<dbReference type="GO" id="GO:0005886">
    <property type="term" value="C:plasma membrane"/>
    <property type="evidence" value="ECO:0007669"/>
    <property type="project" value="UniProtKB-SubCell"/>
</dbReference>
<dbReference type="InterPro" id="IPR011642">
    <property type="entry name" value="Gate_dom"/>
</dbReference>
<keyword evidence="9 17" id="KW-1133">Transmembrane helix</keyword>
<comment type="similarity">
    <text evidence="17">Belongs to the TRAFAC class TrmE-Era-EngA-EngB-Septin-like GTPase superfamily. FeoB GTPase (TC 9.A.8) family.</text>
</comment>
<keyword evidence="6" id="KW-0997">Cell inner membrane</keyword>
<dbReference type="AlphaFoldDB" id="A0A1G6L606"/>
<evidence type="ECO:0000256" key="11">
    <source>
        <dbReference type="ARBA" id="ARBA00023065"/>
    </source>
</evidence>
<keyword evidence="12 15" id="KW-0342">GTP-binding</keyword>
<feature type="binding site" evidence="15">
    <location>
        <begin position="114"/>
        <end position="117"/>
    </location>
    <ligand>
        <name>GTP</name>
        <dbReference type="ChEBI" id="CHEBI:37565"/>
        <label>1</label>
    </ligand>
</feature>
<dbReference type="InterPro" id="IPR030389">
    <property type="entry name" value="G_FEOB_dom"/>
</dbReference>
<name>A0A1G6L606_9FIRM</name>
<evidence type="ECO:0000313" key="20">
    <source>
        <dbReference type="Proteomes" id="UP000198943"/>
    </source>
</evidence>
<keyword evidence="5 17" id="KW-0410">Iron transport</keyword>
<keyword evidence="8 15" id="KW-0547">Nucleotide-binding</keyword>
<keyword evidence="13 17" id="KW-0472">Membrane</keyword>
<feature type="transmembrane region" description="Helical" evidence="17">
    <location>
        <begin position="681"/>
        <end position="700"/>
    </location>
</feature>
<gene>
    <name evidence="19" type="ORF">SAMN04487864_10680</name>
</gene>
<feature type="transmembrane region" description="Helical" evidence="17">
    <location>
        <begin position="286"/>
        <end position="311"/>
    </location>
</feature>
<dbReference type="FunFam" id="3.40.50.300:FF:000426">
    <property type="entry name" value="Ferrous iron transport protein B"/>
    <property type="match status" value="1"/>
</dbReference>
<keyword evidence="3 17" id="KW-0813">Transport</keyword>
<accession>A0A1G6L606</accession>
<keyword evidence="16" id="KW-0479">Metal-binding</keyword>
<organism evidence="19 20">
    <name type="scientific">Succiniclasticum ruminis</name>
    <dbReference type="NCBI Taxonomy" id="40841"/>
    <lineage>
        <taxon>Bacteria</taxon>
        <taxon>Bacillati</taxon>
        <taxon>Bacillota</taxon>
        <taxon>Negativicutes</taxon>
        <taxon>Acidaminococcales</taxon>
        <taxon>Acidaminococcaceae</taxon>
        <taxon>Succiniclasticum</taxon>
    </lineage>
</organism>
<feature type="binding site" evidence="16">
    <location>
        <position position="23"/>
    </location>
    <ligand>
        <name>Mg(2+)</name>
        <dbReference type="ChEBI" id="CHEBI:18420"/>
        <label>2</label>
    </ligand>
</feature>
<dbReference type="OrthoDB" id="9809127at2"/>
<evidence type="ECO:0000256" key="1">
    <source>
        <dbReference type="ARBA" id="ARBA00003926"/>
    </source>
</evidence>
<feature type="transmembrane region" description="Helical" evidence="17">
    <location>
        <begin position="400"/>
        <end position="417"/>
    </location>
</feature>
<evidence type="ECO:0000313" key="19">
    <source>
        <dbReference type="EMBL" id="SDC38720.1"/>
    </source>
</evidence>
<dbReference type="NCBIfam" id="TIGR00437">
    <property type="entry name" value="feoB"/>
    <property type="match status" value="1"/>
</dbReference>
<evidence type="ECO:0000256" key="2">
    <source>
        <dbReference type="ARBA" id="ARBA00004429"/>
    </source>
</evidence>
<dbReference type="GO" id="GO:0005525">
    <property type="term" value="F:GTP binding"/>
    <property type="evidence" value="ECO:0007669"/>
    <property type="project" value="UniProtKB-KW"/>
</dbReference>
<dbReference type="Pfam" id="PF07670">
    <property type="entry name" value="Gate"/>
    <property type="match status" value="2"/>
</dbReference>
<reference evidence="20" key="1">
    <citation type="submission" date="2016-10" db="EMBL/GenBank/DDBJ databases">
        <authorList>
            <person name="Varghese N."/>
            <person name="Submissions S."/>
        </authorList>
    </citation>
    <scope>NUCLEOTIDE SEQUENCE [LARGE SCALE GENOMIC DNA]</scope>
    <source>
        <strain evidence="20">DSM 11005</strain>
    </source>
</reference>
<evidence type="ECO:0000256" key="9">
    <source>
        <dbReference type="ARBA" id="ARBA00022989"/>
    </source>
</evidence>
<evidence type="ECO:0000256" key="6">
    <source>
        <dbReference type="ARBA" id="ARBA00022519"/>
    </source>
</evidence>
<dbReference type="SUPFAM" id="SSF52540">
    <property type="entry name" value="P-loop containing nucleoside triphosphate hydrolases"/>
    <property type="match status" value="1"/>
</dbReference>